<evidence type="ECO:0000313" key="2">
    <source>
        <dbReference type="EMBL" id="EJK49302.1"/>
    </source>
</evidence>
<dbReference type="Proteomes" id="UP000266841">
    <property type="component" value="Unassembled WGS sequence"/>
</dbReference>
<gene>
    <name evidence="2" type="ORF">THAOC_31841</name>
</gene>
<feature type="region of interest" description="Disordered" evidence="1">
    <location>
        <begin position="223"/>
        <end position="249"/>
    </location>
</feature>
<keyword evidence="3" id="KW-1185">Reference proteome</keyword>
<accession>K0RRM8</accession>
<evidence type="ECO:0000313" key="3">
    <source>
        <dbReference type="Proteomes" id="UP000266841"/>
    </source>
</evidence>
<dbReference type="EMBL" id="AGNL01044946">
    <property type="protein sequence ID" value="EJK49302.1"/>
    <property type="molecule type" value="Genomic_DNA"/>
</dbReference>
<protein>
    <submittedName>
        <fullName evidence="2">Uncharacterized protein</fullName>
    </submittedName>
</protein>
<proteinExistence type="predicted"/>
<reference evidence="2 3" key="1">
    <citation type="journal article" date="2012" name="Genome Biol.">
        <title>Genome and low-iron response of an oceanic diatom adapted to chronic iron limitation.</title>
        <authorList>
            <person name="Lommer M."/>
            <person name="Specht M."/>
            <person name="Roy A.S."/>
            <person name="Kraemer L."/>
            <person name="Andreson R."/>
            <person name="Gutowska M.A."/>
            <person name="Wolf J."/>
            <person name="Bergner S.V."/>
            <person name="Schilhabel M.B."/>
            <person name="Klostermeier U.C."/>
            <person name="Beiko R.G."/>
            <person name="Rosenstiel P."/>
            <person name="Hippler M."/>
            <person name="Laroche J."/>
        </authorList>
    </citation>
    <scope>NUCLEOTIDE SEQUENCE [LARGE SCALE GENOMIC DNA]</scope>
    <source>
        <strain evidence="2 3">CCMP1005</strain>
    </source>
</reference>
<dbReference type="AlphaFoldDB" id="K0RRM8"/>
<feature type="compositionally biased region" description="Basic and acidic residues" evidence="1">
    <location>
        <begin position="239"/>
        <end position="249"/>
    </location>
</feature>
<organism evidence="2 3">
    <name type="scientific">Thalassiosira oceanica</name>
    <name type="common">Marine diatom</name>
    <dbReference type="NCBI Taxonomy" id="159749"/>
    <lineage>
        <taxon>Eukaryota</taxon>
        <taxon>Sar</taxon>
        <taxon>Stramenopiles</taxon>
        <taxon>Ochrophyta</taxon>
        <taxon>Bacillariophyta</taxon>
        <taxon>Coscinodiscophyceae</taxon>
        <taxon>Thalassiosirophycidae</taxon>
        <taxon>Thalassiosirales</taxon>
        <taxon>Thalassiosiraceae</taxon>
        <taxon>Thalassiosira</taxon>
    </lineage>
</organism>
<sequence length="505" mass="55666">MLSLSGSTPLGTLLRIEAAMSILRSSKGNSSTPADDFYAMARSHEWLATRNGANVKQTNVADLPHGITSLAEDVGDLASKLSEEERLLFDFVVVASWQTGKSYLQPLYRLSSSNSKLYVETLDVSSKPSRSASKKSMTRSDVLGYRYHFSLKHCSFEAGGDSLRTWWEHAQRVVNMLLSHRDDELVLDGVARKSTFHKFIADGNKKAEEDIEKDGRKLTLEERIQARSRRNNQSASLNEKNKPAKPDPKAIERAESRALLELADSLRSYSQRKSGGTALDRLLNRGSAGDASLHQASNHTSRLPASDLLRSARSSWNVLVSEDSNLNGRTGKMRQGASSGSIDVSHALYQLRIVMGLDKRQMEIKLTELLERLASLAPEFVQLRQAPSAVMSLGTKRKVDGSSCAKAQGTNAKSIRRSIVVIRTDALNYSEVRARLGGRVMHDACKDSVEVLSLKRRRTSAKKPAETLKGPSSVAESIVPPSFLKFYGRALERDGKKELVLGPQV</sequence>
<comment type="caution">
    <text evidence="2">The sequence shown here is derived from an EMBL/GenBank/DDBJ whole genome shotgun (WGS) entry which is preliminary data.</text>
</comment>
<name>K0RRM8_THAOC</name>
<evidence type="ECO:0000256" key="1">
    <source>
        <dbReference type="SAM" id="MobiDB-lite"/>
    </source>
</evidence>